<evidence type="ECO:0000313" key="3">
    <source>
        <dbReference type="Proteomes" id="UP000240883"/>
    </source>
</evidence>
<keyword evidence="3" id="KW-1185">Reference proteome</keyword>
<dbReference type="EMBL" id="KZ678138">
    <property type="protein sequence ID" value="PSN64373.1"/>
    <property type="molecule type" value="Genomic_DNA"/>
</dbReference>
<gene>
    <name evidence="2" type="ORF">BS50DRAFT_72213</name>
</gene>
<sequence length="165" mass="18784">MPVGNRPWGGNEGRGDQWFLKAYMYSLSQPWPWILPDGRSLRILLGRRAAQRSAAPWRRKSTPHPHPQRLPYLPHPQPTLPTSLIPSHPIPSHLSFFPPKRPPIANRKYEQSTQSANKGKQKAPKKGPRIPAEPPLPHLHPYLHACMHACMQARTAHRPHCAFRG</sequence>
<accession>A0A2T2NG07</accession>
<evidence type="ECO:0000313" key="2">
    <source>
        <dbReference type="EMBL" id="PSN64373.1"/>
    </source>
</evidence>
<name>A0A2T2NG07_CORCC</name>
<dbReference type="AlphaFoldDB" id="A0A2T2NG07"/>
<feature type="region of interest" description="Disordered" evidence="1">
    <location>
        <begin position="52"/>
        <end position="136"/>
    </location>
</feature>
<proteinExistence type="predicted"/>
<organism evidence="2 3">
    <name type="scientific">Corynespora cassiicola Philippines</name>
    <dbReference type="NCBI Taxonomy" id="1448308"/>
    <lineage>
        <taxon>Eukaryota</taxon>
        <taxon>Fungi</taxon>
        <taxon>Dikarya</taxon>
        <taxon>Ascomycota</taxon>
        <taxon>Pezizomycotina</taxon>
        <taxon>Dothideomycetes</taxon>
        <taxon>Pleosporomycetidae</taxon>
        <taxon>Pleosporales</taxon>
        <taxon>Corynesporascaceae</taxon>
        <taxon>Corynespora</taxon>
    </lineage>
</organism>
<dbReference type="Proteomes" id="UP000240883">
    <property type="component" value="Unassembled WGS sequence"/>
</dbReference>
<feature type="compositionally biased region" description="Basic residues" evidence="1">
    <location>
        <begin position="57"/>
        <end position="67"/>
    </location>
</feature>
<evidence type="ECO:0000256" key="1">
    <source>
        <dbReference type="SAM" id="MobiDB-lite"/>
    </source>
</evidence>
<reference evidence="2 3" key="1">
    <citation type="journal article" date="2018" name="Front. Microbiol.">
        <title>Genome-Wide Analysis of Corynespora cassiicola Leaf Fall Disease Putative Effectors.</title>
        <authorList>
            <person name="Lopez D."/>
            <person name="Ribeiro S."/>
            <person name="Label P."/>
            <person name="Fumanal B."/>
            <person name="Venisse J.S."/>
            <person name="Kohler A."/>
            <person name="de Oliveira R.R."/>
            <person name="Labutti K."/>
            <person name="Lipzen A."/>
            <person name="Lail K."/>
            <person name="Bauer D."/>
            <person name="Ohm R.A."/>
            <person name="Barry K.W."/>
            <person name="Spatafora J."/>
            <person name="Grigoriev I.V."/>
            <person name="Martin F.M."/>
            <person name="Pujade-Renaud V."/>
        </authorList>
    </citation>
    <scope>NUCLEOTIDE SEQUENCE [LARGE SCALE GENOMIC DNA]</scope>
    <source>
        <strain evidence="2 3">Philippines</strain>
    </source>
</reference>
<protein>
    <submittedName>
        <fullName evidence="2">Uncharacterized protein</fullName>
    </submittedName>
</protein>
<feature type="compositionally biased region" description="Basic residues" evidence="1">
    <location>
        <begin position="119"/>
        <end position="128"/>
    </location>
</feature>